<dbReference type="EMBL" id="AP025591">
    <property type="protein sequence ID" value="BDG03779.1"/>
    <property type="molecule type" value="Genomic_DNA"/>
</dbReference>
<organism evidence="5 6">
    <name type="scientific">Anaeromyxobacter oryzae</name>
    <dbReference type="NCBI Taxonomy" id="2918170"/>
    <lineage>
        <taxon>Bacteria</taxon>
        <taxon>Pseudomonadati</taxon>
        <taxon>Myxococcota</taxon>
        <taxon>Myxococcia</taxon>
        <taxon>Myxococcales</taxon>
        <taxon>Cystobacterineae</taxon>
        <taxon>Anaeromyxobacteraceae</taxon>
        <taxon>Anaeromyxobacter</taxon>
    </lineage>
</organism>
<evidence type="ECO:0000259" key="4">
    <source>
        <dbReference type="Pfam" id="PF05175"/>
    </source>
</evidence>
<dbReference type="SUPFAM" id="SSF53335">
    <property type="entry name" value="S-adenosyl-L-methionine-dependent methyltransferases"/>
    <property type="match status" value="1"/>
</dbReference>
<evidence type="ECO:0000256" key="2">
    <source>
        <dbReference type="ARBA" id="ARBA00022679"/>
    </source>
</evidence>
<dbReference type="InterPro" id="IPR052190">
    <property type="entry name" value="Euk-Arch_PrmC-MTase"/>
</dbReference>
<proteinExistence type="predicted"/>
<evidence type="ECO:0000313" key="6">
    <source>
        <dbReference type="Proteomes" id="UP001162891"/>
    </source>
</evidence>
<feature type="domain" description="Methyltransferase small" evidence="4">
    <location>
        <begin position="143"/>
        <end position="234"/>
    </location>
</feature>
<evidence type="ECO:0000256" key="1">
    <source>
        <dbReference type="ARBA" id="ARBA00022603"/>
    </source>
</evidence>
<accession>A0ABM7WW99</accession>
<evidence type="ECO:0000256" key="3">
    <source>
        <dbReference type="ARBA" id="ARBA00022691"/>
    </source>
</evidence>
<dbReference type="InterPro" id="IPR029063">
    <property type="entry name" value="SAM-dependent_MTases_sf"/>
</dbReference>
<keyword evidence="1" id="KW-0489">Methyltransferase</keyword>
<dbReference type="CDD" id="cd02440">
    <property type="entry name" value="AdoMet_MTases"/>
    <property type="match status" value="1"/>
</dbReference>
<dbReference type="Proteomes" id="UP001162891">
    <property type="component" value="Chromosome"/>
</dbReference>
<name>A0ABM7WW99_9BACT</name>
<dbReference type="Pfam" id="PF05175">
    <property type="entry name" value="MTS"/>
    <property type="match status" value="1"/>
</dbReference>
<dbReference type="RefSeq" id="WP_248362128.1">
    <property type="nucleotide sequence ID" value="NZ_AP025591.1"/>
</dbReference>
<sequence>MALASIERLDELPGDLCAALRRRFDDVGFDRRVLSVAADGAAALFEGLRFPLARAILETREDPGSRLALLFTFAGEVPEESARDALGPVAGDALVAAGVLVRTPGGALRSAYRVTPYEGLWIFTDHLVSGSDTVMVPGATTGRLVDLMPPALTGGMLDLGCGHGLIALVAARRGAAPVIGTDINARAIGLARFNARFNGVAAEFHVGDRAAPVQGRRFELVMAQPPYVARPADSVAATYMHGGALGDELALRFVAAIPPVLAEGGRALVCFDSAVRPGTAPTTLVRDAMGDPLVDLVLLLEPGLPPEQQAVAYASVEAPDLGPAYAAAVRRYHRHFLAVGAAAFHHVVAILRRRPPGAGGAAPFVHGLSTAFLAGGTSATIDALLESLDLAASGDDALLAAAVRCSPCTRWVDERPRPDARLAPAHAVRFGAGTVGTNRSFEEQEYALLSLLDGCDSVAFAIERFAGTAAAPSDGLRASVLGFVRQGLTSGLLEPRSTAGR</sequence>
<keyword evidence="6" id="KW-1185">Reference proteome</keyword>
<reference evidence="6" key="1">
    <citation type="journal article" date="2022" name="Int. J. Syst. Evol. Microbiol.">
        <title>Anaeromyxobacter oryzae sp. nov., Anaeromyxobacter diazotrophicus sp. nov. and Anaeromyxobacter paludicola sp. nov., isolated from paddy soils.</title>
        <authorList>
            <person name="Itoh H."/>
            <person name="Xu Z."/>
            <person name="Mise K."/>
            <person name="Masuda Y."/>
            <person name="Ushijima N."/>
            <person name="Hayakawa C."/>
            <person name="Shiratori Y."/>
            <person name="Senoo K."/>
        </authorList>
    </citation>
    <scope>NUCLEOTIDE SEQUENCE [LARGE SCALE GENOMIC DNA]</scope>
    <source>
        <strain evidence="6">Red232</strain>
    </source>
</reference>
<keyword evidence="3" id="KW-0949">S-adenosyl-L-methionine</keyword>
<gene>
    <name evidence="5" type="ORF">AMOR_27750</name>
</gene>
<dbReference type="PANTHER" id="PTHR45875">
    <property type="entry name" value="METHYLTRANSFERASE N6AMT1"/>
    <property type="match status" value="1"/>
</dbReference>
<dbReference type="InterPro" id="IPR007848">
    <property type="entry name" value="Small_mtfrase_dom"/>
</dbReference>
<dbReference type="Gene3D" id="3.40.50.150">
    <property type="entry name" value="Vaccinia Virus protein VP39"/>
    <property type="match status" value="1"/>
</dbReference>
<dbReference type="PANTHER" id="PTHR45875:SF1">
    <property type="entry name" value="METHYLTRANSFERASE N6AMT1"/>
    <property type="match status" value="1"/>
</dbReference>
<keyword evidence="2" id="KW-0808">Transferase</keyword>
<evidence type="ECO:0000313" key="5">
    <source>
        <dbReference type="EMBL" id="BDG03779.1"/>
    </source>
</evidence>
<protein>
    <recommendedName>
        <fullName evidence="4">Methyltransferase small domain-containing protein</fullName>
    </recommendedName>
</protein>